<accession>A0A6J5S5F6</accession>
<protein>
    <submittedName>
        <fullName evidence="1">Uncharacterized protein</fullName>
    </submittedName>
</protein>
<proteinExistence type="predicted"/>
<evidence type="ECO:0000313" key="1">
    <source>
        <dbReference type="EMBL" id="CAB4203601.1"/>
    </source>
</evidence>
<dbReference type="EMBL" id="LR797331">
    <property type="protein sequence ID" value="CAB4203601.1"/>
    <property type="molecule type" value="Genomic_DNA"/>
</dbReference>
<organism evidence="1">
    <name type="scientific">uncultured Caudovirales phage</name>
    <dbReference type="NCBI Taxonomy" id="2100421"/>
    <lineage>
        <taxon>Viruses</taxon>
        <taxon>Duplodnaviria</taxon>
        <taxon>Heunggongvirae</taxon>
        <taxon>Uroviricota</taxon>
        <taxon>Caudoviricetes</taxon>
        <taxon>Peduoviridae</taxon>
        <taxon>Maltschvirus</taxon>
        <taxon>Maltschvirus maltsch</taxon>
    </lineage>
</organism>
<name>A0A6J5S5F6_9CAUD</name>
<sequence>MTRYVFQCSGSWVEVRRDGVRITISYTPTIRRSGIRFEVFDYDGKLLDSYSIHDASPPTDMIEIAAMDAVDAEARAPWLAEHLRHGILSLRDAEDFWLLPPTAIPGGLYEFDGVRGVLLRDDGADILETAAGDVPLTQDEAAKLRPVSAGAIFIDARQA</sequence>
<reference evidence="1" key="1">
    <citation type="submission" date="2020-05" db="EMBL/GenBank/DDBJ databases">
        <authorList>
            <person name="Chiriac C."/>
            <person name="Salcher M."/>
            <person name="Ghai R."/>
            <person name="Kavagutti S V."/>
        </authorList>
    </citation>
    <scope>NUCLEOTIDE SEQUENCE</scope>
</reference>
<gene>
    <name evidence="1" type="ORF">UFOVP1382_212</name>
</gene>